<feature type="transmembrane region" description="Helical" evidence="1">
    <location>
        <begin position="6"/>
        <end position="25"/>
    </location>
</feature>
<organism evidence="2 3">
    <name type="scientific">Dokdonia pacifica</name>
    <dbReference type="NCBI Taxonomy" id="1627892"/>
    <lineage>
        <taxon>Bacteria</taxon>
        <taxon>Pseudomonadati</taxon>
        <taxon>Bacteroidota</taxon>
        <taxon>Flavobacteriia</taxon>
        <taxon>Flavobacteriales</taxon>
        <taxon>Flavobacteriaceae</taxon>
        <taxon>Dokdonia</taxon>
    </lineage>
</organism>
<dbReference type="AlphaFoldDB" id="A0A239CNB9"/>
<accession>A0A239CNB9</accession>
<reference evidence="2 3" key="1">
    <citation type="submission" date="2017-06" db="EMBL/GenBank/DDBJ databases">
        <authorList>
            <person name="Kim H.J."/>
            <person name="Triplett B.A."/>
        </authorList>
    </citation>
    <scope>NUCLEOTIDE SEQUENCE [LARGE SCALE GENOMIC DNA]</scope>
    <source>
        <strain evidence="2 3">DSM 25597</strain>
    </source>
</reference>
<protein>
    <submittedName>
        <fullName evidence="2">Uncharacterized protein</fullName>
    </submittedName>
</protein>
<feature type="transmembrane region" description="Helical" evidence="1">
    <location>
        <begin position="32"/>
        <end position="49"/>
    </location>
</feature>
<evidence type="ECO:0000313" key="2">
    <source>
        <dbReference type="EMBL" id="SNS21439.1"/>
    </source>
</evidence>
<keyword evidence="1" id="KW-0812">Transmembrane</keyword>
<dbReference type="OrthoDB" id="1441180at2"/>
<gene>
    <name evidence="2" type="ORF">SAMN06265376_10894</name>
</gene>
<evidence type="ECO:0000313" key="3">
    <source>
        <dbReference type="Proteomes" id="UP000198379"/>
    </source>
</evidence>
<feature type="transmembrane region" description="Helical" evidence="1">
    <location>
        <begin position="61"/>
        <end position="85"/>
    </location>
</feature>
<keyword evidence="1" id="KW-1133">Transmembrane helix</keyword>
<evidence type="ECO:0000256" key="1">
    <source>
        <dbReference type="SAM" id="Phobius"/>
    </source>
</evidence>
<keyword evidence="3" id="KW-1185">Reference proteome</keyword>
<name>A0A239CNB9_9FLAO</name>
<keyword evidence="1" id="KW-0472">Membrane</keyword>
<proteinExistence type="predicted"/>
<dbReference type="EMBL" id="FZNY01000008">
    <property type="protein sequence ID" value="SNS21439.1"/>
    <property type="molecule type" value="Genomic_DNA"/>
</dbReference>
<sequence>MILYFIIVVSLVQYVIYFINSRYTIKFPDSMLLFFIVIAHFFLFPKLFYPKLDPDEINCGLPMLGVTLSFWVFGTLASCFTHMLWKLKNRSKTTVV</sequence>
<dbReference type="Proteomes" id="UP000198379">
    <property type="component" value="Unassembled WGS sequence"/>
</dbReference>